<accession>A0A0N4VWT3</accession>
<sequence>MASLAASYIEKVKLYDGNLIKLVTFGQPRTGDDVFAKAHDAQIPYSFRIVHGHDNIPHNPLNGFRHYRHHKSEVRHFFKLFF</sequence>
<dbReference type="WBParaSite" id="HPLM_0000175301-mRNA-1">
    <property type="protein sequence ID" value="HPLM_0000175301-mRNA-1"/>
    <property type="gene ID" value="HPLM_0000175301"/>
</dbReference>
<protein>
    <submittedName>
        <fullName evidence="4">Lipase_3 domain-containing protein</fullName>
    </submittedName>
</protein>
<dbReference type="Gene3D" id="3.40.50.1820">
    <property type="entry name" value="alpha/beta hydrolase"/>
    <property type="match status" value="1"/>
</dbReference>
<dbReference type="InterPro" id="IPR029058">
    <property type="entry name" value="AB_hydrolase_fold"/>
</dbReference>
<feature type="domain" description="Fungal lipase-type" evidence="1">
    <location>
        <begin position="1"/>
        <end position="61"/>
    </location>
</feature>
<dbReference type="InterPro" id="IPR002921">
    <property type="entry name" value="Fungal_lipase-type"/>
</dbReference>
<reference evidence="2 3" key="2">
    <citation type="submission" date="2018-11" db="EMBL/GenBank/DDBJ databases">
        <authorList>
            <consortium name="Pathogen Informatics"/>
        </authorList>
    </citation>
    <scope>NUCLEOTIDE SEQUENCE [LARGE SCALE GENOMIC DNA]</scope>
    <source>
        <strain evidence="2 3">MHpl1</strain>
    </source>
</reference>
<proteinExistence type="predicted"/>
<dbReference type="Proteomes" id="UP000268014">
    <property type="component" value="Unassembled WGS sequence"/>
</dbReference>
<dbReference type="PANTHER" id="PTHR45908">
    <property type="entry name" value="PROTEIN CBG11750-RELATED"/>
    <property type="match status" value="1"/>
</dbReference>
<dbReference type="EMBL" id="UZAF01002629">
    <property type="protein sequence ID" value="VDO11131.1"/>
    <property type="molecule type" value="Genomic_DNA"/>
</dbReference>
<dbReference type="Pfam" id="PF01764">
    <property type="entry name" value="Lipase_3"/>
    <property type="match status" value="1"/>
</dbReference>
<dbReference type="OrthoDB" id="5866690at2759"/>
<dbReference type="SUPFAM" id="SSF53474">
    <property type="entry name" value="alpha/beta-Hydrolases"/>
    <property type="match status" value="1"/>
</dbReference>
<organism evidence="4">
    <name type="scientific">Haemonchus placei</name>
    <name type="common">Barber's pole worm</name>
    <dbReference type="NCBI Taxonomy" id="6290"/>
    <lineage>
        <taxon>Eukaryota</taxon>
        <taxon>Metazoa</taxon>
        <taxon>Ecdysozoa</taxon>
        <taxon>Nematoda</taxon>
        <taxon>Chromadorea</taxon>
        <taxon>Rhabditida</taxon>
        <taxon>Rhabditina</taxon>
        <taxon>Rhabditomorpha</taxon>
        <taxon>Strongyloidea</taxon>
        <taxon>Trichostrongylidae</taxon>
        <taxon>Haemonchus</taxon>
    </lineage>
</organism>
<dbReference type="AlphaFoldDB" id="A0A0N4VWT3"/>
<name>A0A0N4VWT3_HAEPC</name>
<dbReference type="GO" id="GO:0006629">
    <property type="term" value="P:lipid metabolic process"/>
    <property type="evidence" value="ECO:0007669"/>
    <property type="project" value="InterPro"/>
</dbReference>
<reference evidence="4" key="1">
    <citation type="submission" date="2017-02" db="UniProtKB">
        <authorList>
            <consortium name="WormBaseParasite"/>
        </authorList>
    </citation>
    <scope>IDENTIFICATION</scope>
</reference>
<evidence type="ECO:0000313" key="4">
    <source>
        <dbReference type="WBParaSite" id="HPLM_0000175301-mRNA-1"/>
    </source>
</evidence>
<dbReference type="STRING" id="6290.A0A0N4VWT3"/>
<keyword evidence="3" id="KW-1185">Reference proteome</keyword>
<gene>
    <name evidence="2" type="ORF">HPLM_LOCUS1751</name>
</gene>
<evidence type="ECO:0000313" key="2">
    <source>
        <dbReference type="EMBL" id="VDO11131.1"/>
    </source>
</evidence>
<evidence type="ECO:0000313" key="3">
    <source>
        <dbReference type="Proteomes" id="UP000268014"/>
    </source>
</evidence>
<evidence type="ECO:0000259" key="1">
    <source>
        <dbReference type="Pfam" id="PF01764"/>
    </source>
</evidence>